<reference evidence="2" key="1">
    <citation type="submission" date="2020-05" db="EMBL/GenBank/DDBJ databases">
        <authorList>
            <person name="Chiriac C."/>
            <person name="Salcher M."/>
            <person name="Ghai R."/>
            <person name="Kavagutti S V."/>
        </authorList>
    </citation>
    <scope>NUCLEOTIDE SEQUENCE</scope>
</reference>
<evidence type="ECO:0000313" key="2">
    <source>
        <dbReference type="EMBL" id="CAB4783196.1"/>
    </source>
</evidence>
<evidence type="ECO:0000259" key="1">
    <source>
        <dbReference type="Pfam" id="PF01370"/>
    </source>
</evidence>
<gene>
    <name evidence="2" type="ORF">UFOPK2975_00039</name>
</gene>
<feature type="domain" description="NAD-dependent epimerase/dehydratase" evidence="1">
    <location>
        <begin position="2"/>
        <end position="61"/>
    </location>
</feature>
<protein>
    <submittedName>
        <fullName evidence="2">Unannotated protein</fullName>
    </submittedName>
</protein>
<dbReference type="InterPro" id="IPR036291">
    <property type="entry name" value="NAD(P)-bd_dom_sf"/>
</dbReference>
<organism evidence="2">
    <name type="scientific">freshwater metagenome</name>
    <dbReference type="NCBI Taxonomy" id="449393"/>
    <lineage>
        <taxon>unclassified sequences</taxon>
        <taxon>metagenomes</taxon>
        <taxon>ecological metagenomes</taxon>
    </lineage>
</organism>
<proteinExistence type="predicted"/>
<sequence>MQVNVIATERLFHAAVNAKLNRVVFTSSLYAYGSLGPESMCETDLASPTTLYGSSKLMGWSLIS</sequence>
<dbReference type="SUPFAM" id="SSF51735">
    <property type="entry name" value="NAD(P)-binding Rossmann-fold domains"/>
    <property type="match status" value="1"/>
</dbReference>
<dbReference type="AlphaFoldDB" id="A0A6J6WI56"/>
<name>A0A6J6WI56_9ZZZZ</name>
<dbReference type="Gene3D" id="3.40.50.720">
    <property type="entry name" value="NAD(P)-binding Rossmann-like Domain"/>
    <property type="match status" value="1"/>
</dbReference>
<dbReference type="Pfam" id="PF01370">
    <property type="entry name" value="Epimerase"/>
    <property type="match status" value="1"/>
</dbReference>
<dbReference type="InterPro" id="IPR001509">
    <property type="entry name" value="Epimerase_deHydtase"/>
</dbReference>
<accession>A0A6J6WI56</accession>
<dbReference type="EMBL" id="CAFAAG010000001">
    <property type="protein sequence ID" value="CAB4783196.1"/>
    <property type="molecule type" value="Genomic_DNA"/>
</dbReference>